<comment type="similarity">
    <text evidence="2 9">Belongs to the sulfotransferase 2 family.</text>
</comment>
<evidence type="ECO:0000313" key="10">
    <source>
        <dbReference type="EMBL" id="CAL4106525.1"/>
    </source>
</evidence>
<evidence type="ECO:0000256" key="8">
    <source>
        <dbReference type="ARBA" id="ARBA00023180"/>
    </source>
</evidence>
<keyword evidence="9" id="KW-0735">Signal-anchor</keyword>
<dbReference type="AlphaFoldDB" id="A0AAV2QXS8"/>
<keyword evidence="4 9" id="KW-0812">Transmembrane</keyword>
<evidence type="ECO:0000313" key="11">
    <source>
        <dbReference type="Proteomes" id="UP001497623"/>
    </source>
</evidence>
<name>A0AAV2QXS8_MEGNR</name>
<keyword evidence="9" id="KW-0119">Carbohydrate metabolism</keyword>
<evidence type="ECO:0000256" key="2">
    <source>
        <dbReference type="ARBA" id="ARBA00006339"/>
    </source>
</evidence>
<dbReference type="EC" id="2.8.2.-" evidence="9"/>
<comment type="subcellular location">
    <subcellularLocation>
        <location evidence="1 9">Golgi apparatus membrane</location>
        <topology evidence="1 9">Single-pass type II membrane protein</topology>
    </subcellularLocation>
</comment>
<comment type="caution">
    <text evidence="10">The sequence shown here is derived from an EMBL/GenBank/DDBJ whole genome shotgun (WGS) entry which is preliminary data.</text>
</comment>
<reference evidence="10 11" key="1">
    <citation type="submission" date="2024-05" db="EMBL/GenBank/DDBJ databases">
        <authorList>
            <person name="Wallberg A."/>
        </authorList>
    </citation>
    <scope>NUCLEOTIDE SEQUENCE [LARGE SCALE GENOMIC DNA]</scope>
</reference>
<feature type="transmembrane region" description="Helical" evidence="9">
    <location>
        <begin position="12"/>
        <end position="33"/>
    </location>
</feature>
<dbReference type="InterPro" id="IPR018011">
    <property type="entry name" value="Carb_sulfotrans_8-10"/>
</dbReference>
<evidence type="ECO:0000256" key="3">
    <source>
        <dbReference type="ARBA" id="ARBA00022679"/>
    </source>
</evidence>
<evidence type="ECO:0000256" key="7">
    <source>
        <dbReference type="ARBA" id="ARBA00023136"/>
    </source>
</evidence>
<keyword evidence="8 9" id="KW-0325">Glycoprotein</keyword>
<evidence type="ECO:0000256" key="1">
    <source>
        <dbReference type="ARBA" id="ARBA00004323"/>
    </source>
</evidence>
<dbReference type="EMBL" id="CAXKWB010013080">
    <property type="protein sequence ID" value="CAL4106525.1"/>
    <property type="molecule type" value="Genomic_DNA"/>
</dbReference>
<dbReference type="InterPro" id="IPR005331">
    <property type="entry name" value="Sulfotransferase"/>
</dbReference>
<dbReference type="Proteomes" id="UP001497623">
    <property type="component" value="Unassembled WGS sequence"/>
</dbReference>
<protein>
    <recommendedName>
        <fullName evidence="9">Carbohydrate sulfotransferase</fullName>
        <ecNumber evidence="9">2.8.2.-</ecNumber>
    </recommendedName>
</protein>
<feature type="non-terminal residue" evidence="10">
    <location>
        <position position="351"/>
    </location>
</feature>
<dbReference type="PANTHER" id="PTHR12137">
    <property type="entry name" value="CARBOHYDRATE SULFOTRANSFERASE"/>
    <property type="match status" value="1"/>
</dbReference>
<evidence type="ECO:0000256" key="5">
    <source>
        <dbReference type="ARBA" id="ARBA00022989"/>
    </source>
</evidence>
<keyword evidence="5 9" id="KW-1133">Transmembrane helix</keyword>
<keyword evidence="3 9" id="KW-0808">Transferase</keyword>
<evidence type="ECO:0000256" key="4">
    <source>
        <dbReference type="ARBA" id="ARBA00022692"/>
    </source>
</evidence>
<evidence type="ECO:0000256" key="9">
    <source>
        <dbReference type="RuleBase" id="RU364020"/>
    </source>
</evidence>
<dbReference type="GO" id="GO:0016051">
    <property type="term" value="P:carbohydrate biosynthetic process"/>
    <property type="evidence" value="ECO:0007669"/>
    <property type="project" value="InterPro"/>
</dbReference>
<dbReference type="GO" id="GO:0000139">
    <property type="term" value="C:Golgi membrane"/>
    <property type="evidence" value="ECO:0007669"/>
    <property type="project" value="UniProtKB-SubCell"/>
</dbReference>
<proteinExistence type="inferred from homology"/>
<dbReference type="Pfam" id="PF03567">
    <property type="entry name" value="Sulfotransfer_2"/>
    <property type="match status" value="1"/>
</dbReference>
<organism evidence="10 11">
    <name type="scientific">Meganyctiphanes norvegica</name>
    <name type="common">Northern krill</name>
    <name type="synonym">Thysanopoda norvegica</name>
    <dbReference type="NCBI Taxonomy" id="48144"/>
    <lineage>
        <taxon>Eukaryota</taxon>
        <taxon>Metazoa</taxon>
        <taxon>Ecdysozoa</taxon>
        <taxon>Arthropoda</taxon>
        <taxon>Crustacea</taxon>
        <taxon>Multicrustacea</taxon>
        <taxon>Malacostraca</taxon>
        <taxon>Eumalacostraca</taxon>
        <taxon>Eucarida</taxon>
        <taxon>Euphausiacea</taxon>
        <taxon>Euphausiidae</taxon>
        <taxon>Meganyctiphanes</taxon>
    </lineage>
</organism>
<keyword evidence="6 9" id="KW-0333">Golgi apparatus</keyword>
<dbReference type="GO" id="GO:0008146">
    <property type="term" value="F:sulfotransferase activity"/>
    <property type="evidence" value="ECO:0007669"/>
    <property type="project" value="InterPro"/>
</dbReference>
<keyword evidence="7 9" id="KW-0472">Membrane</keyword>
<keyword evidence="11" id="KW-1185">Reference proteome</keyword>
<accession>A0AAV2QXS8</accession>
<evidence type="ECO:0000256" key="6">
    <source>
        <dbReference type="ARBA" id="ARBA00023034"/>
    </source>
</evidence>
<gene>
    <name evidence="10" type="ORF">MNOR_LOCUS18351</name>
</gene>
<sequence length="351" mass="41014">MGYMAIRHTFFLYLIGFINLTCTATQMLSLRLFPNLSIWSLLLNFTDATAQMSTSRFISKPTRSTAPAGLVRQFCKVSSIISSKDISRGGPTFINREGGLNFYLDISLIHLNCLIPQAGSTTWFWYSSFLQHHAEVIESREEINILPVRHPFLRLVSAYRDKFCDGKIFTCNRNRFKKEMQEFWVPFLISSGRLQRTEAFNEMFQTLKPSKGTNKNFWVIIEKSYGTQFSEIVQKYSNITVTFEEFVQHVFWTYENSVGDHHWCPQTILCDVCRQDYRYILHQEHFAEEIPYVIKKIGYNKLPNIPKKNVHGEGNSSSSYLRFYKTLSKNSILRLLEMYKNDFELLGYSLC</sequence>
<dbReference type="PANTHER" id="PTHR12137:SF54">
    <property type="entry name" value="CARBOHYDRATE SULFOTRANSFERASE"/>
    <property type="match status" value="1"/>
</dbReference>